<keyword evidence="1" id="KW-0472">Membrane</keyword>
<dbReference type="RefSeq" id="WP_007062196.1">
    <property type="nucleotide sequence ID" value="NZ_ACVI01000060.1"/>
</dbReference>
<dbReference type="AlphaFoldDB" id="C6PWZ4"/>
<dbReference type="Gene3D" id="2.60.40.1630">
    <property type="entry name" value="bacillus anthracis domain"/>
    <property type="match status" value="1"/>
</dbReference>
<reference evidence="3 4" key="1">
    <citation type="submission" date="2009-06" db="EMBL/GenBank/DDBJ databases">
        <title>The draft genome of Clostridium carboxidivorans P7.</title>
        <authorList>
            <consortium name="US DOE Joint Genome Institute (JGI-PGF)"/>
            <person name="Lucas S."/>
            <person name="Copeland A."/>
            <person name="Lapidus A."/>
            <person name="Glavina del Rio T."/>
            <person name="Tice H."/>
            <person name="Bruce D."/>
            <person name="Goodwin L."/>
            <person name="Pitluck S."/>
            <person name="Larimer F."/>
            <person name="Land M.L."/>
            <person name="Hauser L."/>
            <person name="Hemme C.L."/>
        </authorList>
    </citation>
    <scope>NUCLEOTIDE SEQUENCE [LARGE SCALE GENOMIC DNA]</scope>
    <source>
        <strain evidence="3 4">P7</strain>
    </source>
</reference>
<keyword evidence="1" id="KW-1133">Transmembrane helix</keyword>
<dbReference type="EMBL" id="ACVI01000060">
    <property type="protein sequence ID" value="EET86231.1"/>
    <property type="molecule type" value="Genomic_DNA"/>
</dbReference>
<dbReference type="Pfam" id="PF13786">
    <property type="entry name" value="DUF4179"/>
    <property type="match status" value="1"/>
</dbReference>
<evidence type="ECO:0000313" key="4">
    <source>
        <dbReference type="Proteomes" id="UP000004198"/>
    </source>
</evidence>
<dbReference type="eggNOG" id="ENOG5030G20">
    <property type="taxonomic scope" value="Bacteria"/>
</dbReference>
<gene>
    <name evidence="3" type="ORF">CcarbDRAFT_3311</name>
</gene>
<keyword evidence="4" id="KW-1185">Reference proteome</keyword>
<proteinExistence type="predicted"/>
<dbReference type="InterPro" id="IPR025436">
    <property type="entry name" value="DUF4179"/>
</dbReference>
<dbReference type="Proteomes" id="UP000004198">
    <property type="component" value="Unassembled WGS sequence"/>
</dbReference>
<evidence type="ECO:0000256" key="1">
    <source>
        <dbReference type="SAM" id="Phobius"/>
    </source>
</evidence>
<evidence type="ECO:0000313" key="3">
    <source>
        <dbReference type="EMBL" id="EET86231.1"/>
    </source>
</evidence>
<organism evidence="3 4">
    <name type="scientific">Clostridium carboxidivorans P7</name>
    <dbReference type="NCBI Taxonomy" id="536227"/>
    <lineage>
        <taxon>Bacteria</taxon>
        <taxon>Bacillati</taxon>
        <taxon>Bacillota</taxon>
        <taxon>Clostridia</taxon>
        <taxon>Eubacteriales</taxon>
        <taxon>Clostridiaceae</taxon>
        <taxon>Clostridium</taxon>
    </lineage>
</organism>
<evidence type="ECO:0000259" key="2">
    <source>
        <dbReference type="Pfam" id="PF13786"/>
    </source>
</evidence>
<keyword evidence="1" id="KW-0812">Transmembrane</keyword>
<feature type="transmembrane region" description="Helical" evidence="1">
    <location>
        <begin position="35"/>
        <end position="53"/>
    </location>
</feature>
<accession>C6PWZ4</accession>
<name>C6PWZ4_9CLOT</name>
<sequence length="176" mass="19782">MDYKDNFKNIEVPMEADLVIKRAIKRAKNRHKKRFLKISSGIAAVLALSILLGKTSPAFAEYINNAAIPVKNLFSHFENKGIDNAVKNGFVQETSKNSKNSASDKGITVTIDQVAASGNEIIIGFTLKADEKYTNWKDLNIDRFKIIGDNGRLLYDRRPDEEIKKDELKKITLILA</sequence>
<comment type="caution">
    <text evidence="3">The sequence shown here is derived from an EMBL/GenBank/DDBJ whole genome shotgun (WGS) entry which is preliminary data.</text>
</comment>
<protein>
    <recommendedName>
        <fullName evidence="2">DUF4179 domain-containing protein</fullName>
    </recommendedName>
</protein>
<feature type="domain" description="DUF4179" evidence="2">
    <location>
        <begin position="31"/>
        <end position="128"/>
    </location>
</feature>